<gene>
    <name evidence="3" type="ORF">RM764_03990</name>
</gene>
<proteinExistence type="predicted"/>
<dbReference type="InterPro" id="IPR036388">
    <property type="entry name" value="WH-like_DNA-bd_sf"/>
</dbReference>
<organism evidence="3 4">
    <name type="scientific">Streptomyces gibsoniae</name>
    <dbReference type="NCBI Taxonomy" id="3075529"/>
    <lineage>
        <taxon>Bacteria</taxon>
        <taxon>Bacillati</taxon>
        <taxon>Actinomycetota</taxon>
        <taxon>Actinomycetes</taxon>
        <taxon>Kitasatosporales</taxon>
        <taxon>Streptomycetaceae</taxon>
        <taxon>Streptomyces</taxon>
    </lineage>
</organism>
<evidence type="ECO:0008006" key="5">
    <source>
        <dbReference type="Google" id="ProtNLM"/>
    </source>
</evidence>
<protein>
    <recommendedName>
        <fullName evidence="5">BlaI/MecI/CopY family transcriptional regulator</fullName>
    </recommendedName>
</protein>
<evidence type="ECO:0000313" key="3">
    <source>
        <dbReference type="EMBL" id="MDT0462174.1"/>
    </source>
</evidence>
<evidence type="ECO:0000313" key="4">
    <source>
        <dbReference type="Proteomes" id="UP001183809"/>
    </source>
</evidence>
<accession>A0ABU2TML4</accession>
<feature type="compositionally biased region" description="Polar residues" evidence="2">
    <location>
        <begin position="169"/>
        <end position="178"/>
    </location>
</feature>
<evidence type="ECO:0000256" key="1">
    <source>
        <dbReference type="SAM" id="Coils"/>
    </source>
</evidence>
<dbReference type="RefSeq" id="WP_311691890.1">
    <property type="nucleotide sequence ID" value="NZ_JAVREY010000003.1"/>
</dbReference>
<keyword evidence="4" id="KW-1185">Reference proteome</keyword>
<feature type="region of interest" description="Disordered" evidence="2">
    <location>
        <begin position="158"/>
        <end position="178"/>
    </location>
</feature>
<keyword evidence="1" id="KW-0175">Coiled coil</keyword>
<name>A0ABU2TML4_9ACTN</name>
<feature type="coiled-coil region" evidence="1">
    <location>
        <begin position="16"/>
        <end position="43"/>
    </location>
</feature>
<comment type="caution">
    <text evidence="3">The sequence shown here is derived from an EMBL/GenBank/DDBJ whole genome shotgun (WGS) entry which is preliminary data.</text>
</comment>
<dbReference type="Proteomes" id="UP001183809">
    <property type="component" value="Unassembled WGS sequence"/>
</dbReference>
<reference evidence="4" key="1">
    <citation type="submission" date="2023-07" db="EMBL/GenBank/DDBJ databases">
        <title>30 novel species of actinomycetes from the DSMZ collection.</title>
        <authorList>
            <person name="Nouioui I."/>
        </authorList>
    </citation>
    <scope>NUCLEOTIDE SEQUENCE [LARGE SCALE GENOMIC DNA]</scope>
    <source>
        <strain evidence="4">DSM 41699</strain>
    </source>
</reference>
<dbReference type="Gene3D" id="1.10.10.10">
    <property type="entry name" value="Winged helix-like DNA-binding domain superfamily/Winged helix DNA-binding domain"/>
    <property type="match status" value="1"/>
</dbReference>
<feature type="region of interest" description="Disordered" evidence="2">
    <location>
        <begin position="57"/>
        <end position="102"/>
    </location>
</feature>
<dbReference type="EMBL" id="JAVREY010000003">
    <property type="protein sequence ID" value="MDT0462174.1"/>
    <property type="molecule type" value="Genomic_DNA"/>
</dbReference>
<evidence type="ECO:0000256" key="2">
    <source>
        <dbReference type="SAM" id="MobiDB-lite"/>
    </source>
</evidence>
<sequence length="178" mass="19273">MSVEANDRVGLTDAYATRVRADLERVDAEIVEVQARLKELAVDRALLSKLWENIFGESGPMSPVTEPGPAKAPQSPLPEEASAPKNGSGAGERRRPGGRRRGPLVRDVVLELLHEATEPVSVRDVHVALQSSPISPPGKVVVRNTLESLVAKGVARRCRDGQSVRYSVEQPQEPQTDS</sequence>